<dbReference type="InterPro" id="IPR004088">
    <property type="entry name" value="KH_dom_type_1"/>
</dbReference>
<dbReference type="InterPro" id="IPR057778">
    <property type="entry name" value="KH_Vigilin_N"/>
</dbReference>
<sequence>MQQPVIEEGSAAYEPSVRSYDDLFPALPESTTLNQSNNTMGQWGNNKMRVGSSVITQVFRLDNKLILPLGLDLVIPRVCWVSAGLYGICVTNINSSRSQGAVAVGAGVPFEERKLDGSQKFGEGESNHICANIMKETGAHIEISHGKDQSLTFLVTGKQNEVLEARRKILIHFQTQASKQISIPKEHHKWILGKKGDRLRELEKTTATKILVPPMNDTSELLTITGTKEGIEKAEHEIRVTSDQQSKKASERLNIPKHFHPFIVGPHNRNLAILIEETGARINVPPPSVMKDEIFIAGDKDGVSAAKAKIEEIYKNMEKKSTTVSVEVPKSQHKYVIGPKGQTIAEILETTGVSVEMPQSDSATGTITLRGPHEKLGLALSVVYEKANSVRSSDVDAPSWIHKYIIGRKGANIKEITQNLTKVHVEFTDKEDKIKIEGPPEEVEKAQEHIEAMARDLISRMSFLEMHVDPKLFKHIIGKSGANINKLKDEYNVVINIDESGLVRIEGNTNDVTQTQVELEQRIFKLENEKEKDVIIEQRHYRNIIGTKGDKIKEIRDKFNQVQIYFPGPGDRNDIVKVRGPKEDVDKCARHLEKLVKELNESSYQIDVPIYKQFHKFIIGKGGVNIRKIREETETKIDLPAEGDKNDVITITGKRENVEEAREKIRKIQDELENIVSEEITIPPKFYNSLIGTKGKLIHSIMEECGNVSIKFPTADSKSDKVTIRGPKEDVDRARKQLLDLANERQLASYTAEVRAKAQHHKFLIGKNGANIKKIRDSTGARIVFPSNADEDREVILIIGKKEAVEEAKAALEATIKDIDNIIEGEMQVEPRHHKHFVARRGEVLHKIADECGGVMISFPRPGVESDRVVLKGPKECIEAAKIRINEIILDLESMVTIECFIPQKHHRTVMGAKGHKVQGITSDFDVQIKFPDRDNQEEYTSHEQVNGDVNAEPVRYCDVIRVTGKAENCQKAKQALFDLVPITISVNVPSTYIVP</sequence>
<evidence type="ECO:0000313" key="8">
    <source>
        <dbReference type="EMBL" id="KAJ8978691.1"/>
    </source>
</evidence>
<keyword evidence="2" id="KW-0963">Cytoplasm</keyword>
<accession>A0ABQ9JKF5</accession>
<feature type="domain" description="K Homology" evidence="7">
    <location>
        <begin position="821"/>
        <end position="890"/>
    </location>
</feature>
<keyword evidence="4 5" id="KW-0694">RNA-binding</keyword>
<evidence type="ECO:0000313" key="9">
    <source>
        <dbReference type="Proteomes" id="UP001162164"/>
    </source>
</evidence>
<dbReference type="PANTHER" id="PTHR10627:SF31">
    <property type="entry name" value="DODECA-SATELLITE-BINDING PROTEIN 1, ISOFORM A"/>
    <property type="match status" value="1"/>
</dbReference>
<dbReference type="CDD" id="cd22406">
    <property type="entry name" value="KH-I_Vigilin_rpt2"/>
    <property type="match status" value="1"/>
</dbReference>
<gene>
    <name evidence="8" type="ORF">NQ317_004219</name>
</gene>
<dbReference type="CDD" id="cd22407">
    <property type="entry name" value="KH-I_Vigilin_rpt3"/>
    <property type="match status" value="1"/>
</dbReference>
<evidence type="ECO:0000256" key="4">
    <source>
        <dbReference type="ARBA" id="ARBA00022884"/>
    </source>
</evidence>
<dbReference type="CDD" id="cd22412">
    <property type="entry name" value="KH-I_Vigilin_rpt9"/>
    <property type="match status" value="1"/>
</dbReference>
<keyword evidence="3" id="KW-0677">Repeat</keyword>
<evidence type="ECO:0000256" key="1">
    <source>
        <dbReference type="ARBA" id="ARBA00004496"/>
    </source>
</evidence>
<proteinExistence type="predicted"/>
<dbReference type="CDD" id="cd22409">
    <property type="entry name" value="KH-I_Vigilin_rpt5"/>
    <property type="match status" value="1"/>
</dbReference>
<evidence type="ECO:0000256" key="3">
    <source>
        <dbReference type="ARBA" id="ARBA00022737"/>
    </source>
</evidence>
<feature type="domain" description="K Homology" evidence="7">
    <location>
        <begin position="175"/>
        <end position="243"/>
    </location>
</feature>
<dbReference type="CDD" id="cd22408">
    <property type="entry name" value="KH-I_Vigilin_rpt4"/>
    <property type="match status" value="1"/>
</dbReference>
<feature type="coiled-coil region" evidence="6">
    <location>
        <begin position="651"/>
        <end position="678"/>
    </location>
</feature>
<dbReference type="PANTHER" id="PTHR10627">
    <property type="entry name" value="SCP160"/>
    <property type="match status" value="1"/>
</dbReference>
<feature type="domain" description="K Homology" evidence="7">
    <location>
        <begin position="247"/>
        <end position="315"/>
    </location>
</feature>
<feature type="domain" description="K Homology" evidence="7">
    <location>
        <begin position="602"/>
        <end position="670"/>
    </location>
</feature>
<dbReference type="CDD" id="cd02394">
    <property type="entry name" value="KH-I_Vigilin_rpt6"/>
    <property type="match status" value="1"/>
</dbReference>
<dbReference type="CDD" id="cd22414">
    <property type="entry name" value="KH-I_Vigilin_rpt11"/>
    <property type="match status" value="1"/>
</dbReference>
<organism evidence="8 9">
    <name type="scientific">Molorchus minor</name>
    <dbReference type="NCBI Taxonomy" id="1323400"/>
    <lineage>
        <taxon>Eukaryota</taxon>
        <taxon>Metazoa</taxon>
        <taxon>Ecdysozoa</taxon>
        <taxon>Arthropoda</taxon>
        <taxon>Hexapoda</taxon>
        <taxon>Insecta</taxon>
        <taxon>Pterygota</taxon>
        <taxon>Neoptera</taxon>
        <taxon>Endopterygota</taxon>
        <taxon>Coleoptera</taxon>
        <taxon>Polyphaga</taxon>
        <taxon>Cucujiformia</taxon>
        <taxon>Chrysomeloidea</taxon>
        <taxon>Cerambycidae</taxon>
        <taxon>Lamiinae</taxon>
        <taxon>Monochamini</taxon>
        <taxon>Molorchus</taxon>
    </lineage>
</organism>
<dbReference type="CDD" id="cd22405">
    <property type="entry name" value="KH-I_Vigilin_rpt1"/>
    <property type="match status" value="1"/>
</dbReference>
<evidence type="ECO:0000256" key="5">
    <source>
        <dbReference type="PROSITE-ProRule" id="PRU00117"/>
    </source>
</evidence>
<reference evidence="8" key="1">
    <citation type="journal article" date="2023" name="Insect Mol. Biol.">
        <title>Genome sequencing provides insights into the evolution of gene families encoding plant cell wall-degrading enzymes in longhorned beetles.</title>
        <authorList>
            <person name="Shin N.R."/>
            <person name="Okamura Y."/>
            <person name="Kirsch R."/>
            <person name="Pauchet Y."/>
        </authorList>
    </citation>
    <scope>NUCLEOTIDE SEQUENCE</scope>
    <source>
        <strain evidence="8">MMC_N1</strain>
    </source>
</reference>
<feature type="domain" description="K Homology" evidence="7">
    <location>
        <begin position="460"/>
        <end position="524"/>
    </location>
</feature>
<evidence type="ECO:0000256" key="6">
    <source>
        <dbReference type="SAM" id="Coils"/>
    </source>
</evidence>
<feature type="domain" description="K Homology" evidence="7">
    <location>
        <begin position="748"/>
        <end position="817"/>
    </location>
</feature>
<keyword evidence="6" id="KW-0175">Coiled coil</keyword>
<keyword evidence="9" id="KW-1185">Reference proteome</keyword>
<dbReference type="Proteomes" id="UP001162164">
    <property type="component" value="Unassembled WGS sequence"/>
</dbReference>
<dbReference type="InterPro" id="IPR004087">
    <property type="entry name" value="KH_dom"/>
</dbReference>
<dbReference type="Pfam" id="PF24668">
    <property type="entry name" value="KH_Vigilin"/>
    <property type="match status" value="1"/>
</dbReference>
<dbReference type="CDD" id="cd22410">
    <property type="entry name" value="KH-I_Vigilin_rpt7"/>
    <property type="match status" value="1"/>
</dbReference>
<dbReference type="CDD" id="cd22411">
    <property type="entry name" value="KH-I_Vigilin_rpt8"/>
    <property type="match status" value="1"/>
</dbReference>
<dbReference type="Pfam" id="PF00013">
    <property type="entry name" value="KH_1"/>
    <property type="match status" value="11"/>
</dbReference>
<feature type="domain" description="K Homology" evidence="7">
    <location>
        <begin position="320"/>
        <end position="388"/>
    </location>
</feature>
<evidence type="ECO:0000259" key="7">
    <source>
        <dbReference type="SMART" id="SM00322"/>
    </source>
</evidence>
<feature type="domain" description="K Homology" evidence="7">
    <location>
        <begin position="674"/>
        <end position="743"/>
    </location>
</feature>
<dbReference type="Gene3D" id="3.30.1370.10">
    <property type="entry name" value="K Homology domain, type 1"/>
    <property type="match status" value="11"/>
</dbReference>
<comment type="caution">
    <text evidence="8">The sequence shown here is derived from an EMBL/GenBank/DDBJ whole genome shotgun (WGS) entry which is preliminary data.</text>
</comment>
<name>A0ABQ9JKF5_9CUCU</name>
<dbReference type="CDD" id="cd22415">
    <property type="entry name" value="KH-I_Vigilin_rpt12"/>
    <property type="match status" value="1"/>
</dbReference>
<feature type="domain" description="K Homology" evidence="7">
    <location>
        <begin position="389"/>
        <end position="455"/>
    </location>
</feature>
<dbReference type="SMART" id="SM00322">
    <property type="entry name" value="KH"/>
    <property type="match status" value="11"/>
</dbReference>
<dbReference type="PROSITE" id="PS50084">
    <property type="entry name" value="KH_TYPE_1"/>
    <property type="match status" value="11"/>
</dbReference>
<dbReference type="EMBL" id="JAPWTJ010000410">
    <property type="protein sequence ID" value="KAJ8978691.1"/>
    <property type="molecule type" value="Genomic_DNA"/>
</dbReference>
<dbReference type="CDD" id="cd22413">
    <property type="entry name" value="KH-I_Vigilin_rpt10"/>
    <property type="match status" value="1"/>
</dbReference>
<comment type="subcellular location">
    <subcellularLocation>
        <location evidence="1">Cytoplasm</location>
    </subcellularLocation>
</comment>
<dbReference type="SUPFAM" id="SSF54791">
    <property type="entry name" value="Eukaryotic type KH-domain (KH-domain type I)"/>
    <property type="match status" value="10"/>
</dbReference>
<evidence type="ECO:0000256" key="2">
    <source>
        <dbReference type="ARBA" id="ARBA00022490"/>
    </source>
</evidence>
<protein>
    <recommendedName>
        <fullName evidence="7">K Homology domain-containing protein</fullName>
    </recommendedName>
</protein>
<dbReference type="InterPro" id="IPR036612">
    <property type="entry name" value="KH_dom_type_1_sf"/>
</dbReference>
<feature type="domain" description="K Homology" evidence="7">
    <location>
        <begin position="894"/>
        <end position="982"/>
    </location>
</feature>
<feature type="domain" description="K Homology" evidence="7">
    <location>
        <begin position="528"/>
        <end position="597"/>
    </location>
</feature>